<feature type="domain" description="DUF8006" evidence="2">
    <location>
        <begin position="11"/>
        <end position="92"/>
    </location>
</feature>
<evidence type="ECO:0000256" key="1">
    <source>
        <dbReference type="SAM" id="Phobius"/>
    </source>
</evidence>
<protein>
    <submittedName>
        <fullName evidence="3">Uncharacterized membrane protein (DUF485 family)</fullName>
    </submittedName>
</protein>
<gene>
    <name evidence="3" type="ORF">J2751_001673</name>
</gene>
<comment type="caution">
    <text evidence="3">The sequence shown here is derived from an EMBL/GenBank/DDBJ whole genome shotgun (WGS) entry which is preliminary data.</text>
</comment>
<feature type="transmembrane region" description="Helical" evidence="1">
    <location>
        <begin position="20"/>
        <end position="42"/>
    </location>
</feature>
<evidence type="ECO:0000259" key="2">
    <source>
        <dbReference type="Pfam" id="PF26028"/>
    </source>
</evidence>
<feature type="transmembrane region" description="Helical" evidence="1">
    <location>
        <begin position="72"/>
        <end position="91"/>
    </location>
</feature>
<dbReference type="Pfam" id="PF26028">
    <property type="entry name" value="DUF8006"/>
    <property type="match status" value="1"/>
</dbReference>
<name>A0A8T4GG91_9EURY</name>
<keyword evidence="4" id="KW-1185">Reference proteome</keyword>
<sequence length="93" mass="9885">MRESLPLLDKMLSPLTIDAFLLDYHLGHALLLAFVVSLLGAAPLKSQKVIATVVMGFGAIFLMAPFTTLPAVYVLFGIGLAVVGPLLWTTADS</sequence>
<keyword evidence="1" id="KW-0812">Transmembrane</keyword>
<dbReference type="AlphaFoldDB" id="A0A8T4GG91"/>
<evidence type="ECO:0000313" key="3">
    <source>
        <dbReference type="EMBL" id="MBP1922660.1"/>
    </source>
</evidence>
<dbReference type="Proteomes" id="UP000823588">
    <property type="component" value="Unassembled WGS sequence"/>
</dbReference>
<keyword evidence="1" id="KW-0472">Membrane</keyword>
<keyword evidence="1" id="KW-1133">Transmembrane helix</keyword>
<dbReference type="InterPro" id="IPR058319">
    <property type="entry name" value="DUF8006"/>
</dbReference>
<feature type="transmembrane region" description="Helical" evidence="1">
    <location>
        <begin position="49"/>
        <end position="66"/>
    </location>
</feature>
<dbReference type="EMBL" id="JAGGKQ010000010">
    <property type="protein sequence ID" value="MBP1922660.1"/>
    <property type="molecule type" value="Genomic_DNA"/>
</dbReference>
<organism evidence="3 4">
    <name type="scientific">Halorubrum alkaliphilum</name>
    <dbReference type="NCBI Taxonomy" id="261290"/>
    <lineage>
        <taxon>Archaea</taxon>
        <taxon>Methanobacteriati</taxon>
        <taxon>Methanobacteriota</taxon>
        <taxon>Stenosarchaea group</taxon>
        <taxon>Halobacteria</taxon>
        <taxon>Halobacteriales</taxon>
        <taxon>Haloferacaceae</taxon>
        <taxon>Halorubrum</taxon>
    </lineage>
</organism>
<reference evidence="3" key="1">
    <citation type="submission" date="2021-03" db="EMBL/GenBank/DDBJ databases">
        <title>Genomic Encyclopedia of Type Strains, Phase IV (KMG-IV): sequencing the most valuable type-strain genomes for metagenomic binning, comparative biology and taxonomic classification.</title>
        <authorList>
            <person name="Goeker M."/>
        </authorList>
    </citation>
    <scope>NUCLEOTIDE SEQUENCE</scope>
    <source>
        <strain evidence="3">DSM 23564</strain>
    </source>
</reference>
<accession>A0A8T4GG91</accession>
<evidence type="ECO:0000313" key="4">
    <source>
        <dbReference type="Proteomes" id="UP000823588"/>
    </source>
</evidence>
<proteinExistence type="predicted"/>